<reference evidence="9 10" key="1">
    <citation type="submission" date="2020-04" db="EMBL/GenBank/DDBJ databases">
        <title>Perkinsus olseni comparative genomics.</title>
        <authorList>
            <person name="Bogema D.R."/>
        </authorList>
    </citation>
    <scope>NUCLEOTIDE SEQUENCE [LARGE SCALE GENOMIC DNA]</scope>
    <source>
        <strain evidence="9">ATCC PRA-179</strain>
    </source>
</reference>
<feature type="compositionally biased region" description="Basic and acidic residues" evidence="7">
    <location>
        <begin position="727"/>
        <end position="741"/>
    </location>
</feature>
<evidence type="ECO:0000256" key="5">
    <source>
        <dbReference type="ARBA" id="ARBA00022777"/>
    </source>
</evidence>
<protein>
    <recommendedName>
        <fullName evidence="2">histidine kinase</fullName>
        <ecNumber evidence="2">2.7.13.3</ecNumber>
    </recommendedName>
</protein>
<feature type="compositionally biased region" description="Basic and acidic residues" evidence="7">
    <location>
        <begin position="1490"/>
        <end position="1499"/>
    </location>
</feature>
<evidence type="ECO:0000256" key="6">
    <source>
        <dbReference type="SAM" id="Coils"/>
    </source>
</evidence>
<comment type="caution">
    <text evidence="9">The sequence shown here is derived from an EMBL/GenBank/DDBJ whole genome shotgun (WGS) entry which is preliminary data.</text>
</comment>
<dbReference type="SMART" id="SM00388">
    <property type="entry name" value="HisKA"/>
    <property type="match status" value="2"/>
</dbReference>
<evidence type="ECO:0000259" key="8">
    <source>
        <dbReference type="PROSITE" id="PS50109"/>
    </source>
</evidence>
<comment type="catalytic activity">
    <reaction evidence="1">
        <text>ATP + protein L-histidine = ADP + protein N-phospho-L-histidine.</text>
        <dbReference type="EC" id="2.7.13.3"/>
    </reaction>
</comment>
<feature type="coiled-coil region" evidence="6">
    <location>
        <begin position="654"/>
        <end position="727"/>
    </location>
</feature>
<dbReference type="PANTHER" id="PTHR43047">
    <property type="entry name" value="TWO-COMPONENT HISTIDINE PROTEIN KINASE"/>
    <property type="match status" value="1"/>
</dbReference>
<dbReference type="OrthoDB" id="449174at2759"/>
<gene>
    <name evidence="9" type="ORF">FOZ61_008273</name>
</gene>
<feature type="domain" description="Histidine kinase" evidence="8">
    <location>
        <begin position="289"/>
        <end position="508"/>
    </location>
</feature>
<dbReference type="Gene3D" id="1.10.287.1490">
    <property type="match status" value="1"/>
</dbReference>
<keyword evidence="5" id="KW-0418">Kinase</keyword>
<feature type="compositionally biased region" description="Basic and acidic residues" evidence="7">
    <location>
        <begin position="1525"/>
        <end position="1540"/>
    </location>
</feature>
<feature type="region of interest" description="Disordered" evidence="7">
    <location>
        <begin position="1321"/>
        <end position="1341"/>
    </location>
</feature>
<dbReference type="SUPFAM" id="SSF47384">
    <property type="entry name" value="Homodimeric domain of signal transducing histidine kinase"/>
    <property type="match status" value="1"/>
</dbReference>
<dbReference type="Gene3D" id="3.30.565.10">
    <property type="entry name" value="Histidine kinase-like ATPase, C-terminal domain"/>
    <property type="match status" value="2"/>
</dbReference>
<evidence type="ECO:0000256" key="2">
    <source>
        <dbReference type="ARBA" id="ARBA00012438"/>
    </source>
</evidence>
<feature type="compositionally biased region" description="Polar residues" evidence="7">
    <location>
        <begin position="561"/>
        <end position="576"/>
    </location>
</feature>
<feature type="region of interest" description="Disordered" evidence="7">
    <location>
        <begin position="1479"/>
        <end position="1540"/>
    </location>
</feature>
<keyword evidence="6" id="KW-0175">Coiled coil</keyword>
<dbReference type="Pfam" id="PF02518">
    <property type="entry name" value="HATPase_c"/>
    <property type="match status" value="2"/>
</dbReference>
<dbReference type="InterPro" id="IPR012340">
    <property type="entry name" value="NA-bd_OB-fold"/>
</dbReference>
<evidence type="ECO:0000313" key="10">
    <source>
        <dbReference type="Proteomes" id="UP000570595"/>
    </source>
</evidence>
<dbReference type="InterPro" id="IPR003594">
    <property type="entry name" value="HATPase_dom"/>
</dbReference>
<feature type="coiled-coil region" evidence="6">
    <location>
        <begin position="752"/>
        <end position="906"/>
    </location>
</feature>
<feature type="compositionally biased region" description="Low complexity" evidence="7">
    <location>
        <begin position="600"/>
        <end position="609"/>
    </location>
</feature>
<dbReference type="InterPro" id="IPR004358">
    <property type="entry name" value="Sig_transdc_His_kin-like_C"/>
</dbReference>
<accession>A0A7J6L5D6</accession>
<name>A0A7J6L5D6_PEROL</name>
<dbReference type="CDD" id="cd00082">
    <property type="entry name" value="HisKA"/>
    <property type="match status" value="1"/>
</dbReference>
<dbReference type="SMART" id="SM00387">
    <property type="entry name" value="HATPase_c"/>
    <property type="match status" value="2"/>
</dbReference>
<sequence length="1540" mass="170389">MSGDPYADLITERGDIWLGREDCGQLVHDLKTPFNGVVGLTEAMKVMVRDEGKKRLLSMINRAGTRLAEYVERTLEIDELSRGTMFMQQQDVDVGLSILEAVELMRYAEDKNGVPVRKSTVELVHDCPAGWSEGDGPVVEGDDMKISRIIYHIIDNALRYTESGTVTVSGKTDADFVTVTVSDTGIGIDPARHDEIFIPFRRLAYPHDGCLGLGLSVVLETLHLMSGSVAVHSLGRGQGTTVTVRIPIKMNSPVPLQTFDRGPEGFGLYLDTTQPRPPQRLLMKRTVGLLAHELRIPFLGVIGCSDYLVRTEEKKPLQKQLGMINRCGVRLVDVIDVVRDAALMLELPAGLVVKSVQIPMLVENIHKQLDVAKDKRNQPMKKREVNFFNECPASLPDIQGEELKLAKIIEHVAENALKFTNKGHVRIDAKATKGMVTLIVEDTGIGIPDEDQERVFQPFVRLEPHNYYGLGLGLTVVYEIVKLAGGSIEIESAKDKGTTFRIRLPTESPKTVFLDHLDAVFVKASKRSAADATSADGRPRESSADPFLPIAAASPLLATTPGESSPQAPPSSNTRSVGLLDVPEQHVESSRGDSTTGFKAEPLSAPPAAAEEEGQTQEPLGIHEVERLKSELGRQQQAKTETAAALQVDWQQRCEALVKDNLQLRREMVEERERSAGEIRELSSELGSVKKESQELQDAIGRQEKNVKRLEEERAAAVAGAEKANRQFAAEKKLREKDRGKASTHPAHAAEMSKLQSRLEVANEELVTCRRELKESREEVETLKGSDPTEVNGLVAKLQARLDRANETIEELREEIDESARKRAALSRELSRLRNGRSEDAVVEQKESDSHAFLHAVEQLKDVASFMQQEIEQHVSRRGVETSEALRCLREENEKLRTELRMVRASGEESQHPKDCQEGGDFEELKRQNEHLRAELGHRSARILRLQQEARRLRSHIAELSLGLQQKEDEAEDHFLRCFARRPCSASPTLRRWRYPCESQELLDYGRVMTDRQGADPSTALPALLPSSSVSTTAPTTARSRWSPIAALNSARTAFEVRAKVEQDRVFIGMVYKVGATRTGTLGKGRLARTAQYSDAWVTDFHPYSPTYVRLRVTDSAAAIKLERGDVWYFLNPELTPEDDKVVISPVALTVGTREKMLKIGTASGVGDCEAVVGSKSKQGCIYPVNSELDRSGLCHIHLEELRSKSMNSRTMTGGRLPVSLLGNRLSTDIKMSDALLRPSVEDALKSKRVEEAAERQGQVKSLSLRLSRQRVTSGECARSNDGYINAVINDFNPEQTATSVVPLLGRGLGEASTIDFVVKENEQRQPRDSGPLSSRSPTGRAIPIIPKMALTADNGDNLKCFDDIIRIKSKLNGSAANEFDTVAMLKEISKLTDDGLPPDVIRKSGIYAAVESLAGSTSSRDIVRPVAETVAKKLEERCKADLQTKRARRTIDVASKISSSGFSLTDLMDRCVRGNRMMPQSSLAAGKRKREDEAETSHGGRNTKKQPSSKVKVAKKPTAPPMSEEERARLREMKSILKR</sequence>
<dbReference type="Gene3D" id="1.10.287.130">
    <property type="match status" value="1"/>
</dbReference>
<feature type="region of interest" description="Disordered" evidence="7">
    <location>
        <begin position="557"/>
        <end position="621"/>
    </location>
</feature>
<dbReference type="Gene3D" id="2.40.50.140">
    <property type="entry name" value="Nucleic acid-binding proteins"/>
    <property type="match status" value="1"/>
</dbReference>
<proteinExistence type="predicted"/>
<feature type="domain" description="Histidine kinase" evidence="8">
    <location>
        <begin position="25"/>
        <end position="250"/>
    </location>
</feature>
<evidence type="ECO:0000256" key="1">
    <source>
        <dbReference type="ARBA" id="ARBA00000085"/>
    </source>
</evidence>
<dbReference type="InterPro" id="IPR036890">
    <property type="entry name" value="HATPase_C_sf"/>
</dbReference>
<dbReference type="EC" id="2.7.13.3" evidence="2"/>
<dbReference type="GO" id="GO:0009927">
    <property type="term" value="F:histidine phosphotransfer kinase activity"/>
    <property type="evidence" value="ECO:0007669"/>
    <property type="project" value="TreeGrafter"/>
</dbReference>
<feature type="region of interest" description="Disordered" evidence="7">
    <location>
        <begin position="727"/>
        <end position="752"/>
    </location>
</feature>
<dbReference type="InterPro" id="IPR005467">
    <property type="entry name" value="His_kinase_dom"/>
</dbReference>
<dbReference type="PANTHER" id="PTHR43047:SF66">
    <property type="entry name" value="HISKA"/>
    <property type="match status" value="1"/>
</dbReference>
<dbReference type="GO" id="GO:0005886">
    <property type="term" value="C:plasma membrane"/>
    <property type="evidence" value="ECO:0007669"/>
    <property type="project" value="TreeGrafter"/>
</dbReference>
<dbReference type="InterPro" id="IPR036097">
    <property type="entry name" value="HisK_dim/P_sf"/>
</dbReference>
<dbReference type="InterPro" id="IPR003661">
    <property type="entry name" value="HisK_dim/P_dom"/>
</dbReference>
<keyword evidence="3" id="KW-0597">Phosphoprotein</keyword>
<evidence type="ECO:0000256" key="4">
    <source>
        <dbReference type="ARBA" id="ARBA00022679"/>
    </source>
</evidence>
<dbReference type="Proteomes" id="UP000570595">
    <property type="component" value="Unassembled WGS sequence"/>
</dbReference>
<dbReference type="PRINTS" id="PR00344">
    <property type="entry name" value="BCTRLSENSOR"/>
</dbReference>
<keyword evidence="4" id="KW-0808">Transferase</keyword>
<evidence type="ECO:0000256" key="7">
    <source>
        <dbReference type="SAM" id="MobiDB-lite"/>
    </source>
</evidence>
<evidence type="ECO:0000313" key="9">
    <source>
        <dbReference type="EMBL" id="KAF4654402.1"/>
    </source>
</evidence>
<dbReference type="PROSITE" id="PS50109">
    <property type="entry name" value="HIS_KIN"/>
    <property type="match status" value="2"/>
</dbReference>
<dbReference type="EMBL" id="JABAHT010000539">
    <property type="protein sequence ID" value="KAF4654402.1"/>
    <property type="molecule type" value="Genomic_DNA"/>
</dbReference>
<organism evidence="9 10">
    <name type="scientific">Perkinsus olseni</name>
    <name type="common">Perkinsus atlanticus</name>
    <dbReference type="NCBI Taxonomy" id="32597"/>
    <lineage>
        <taxon>Eukaryota</taxon>
        <taxon>Sar</taxon>
        <taxon>Alveolata</taxon>
        <taxon>Perkinsozoa</taxon>
        <taxon>Perkinsea</taxon>
        <taxon>Perkinsida</taxon>
        <taxon>Perkinsidae</taxon>
        <taxon>Perkinsus</taxon>
    </lineage>
</organism>
<evidence type="ECO:0000256" key="3">
    <source>
        <dbReference type="ARBA" id="ARBA00022553"/>
    </source>
</evidence>
<dbReference type="SUPFAM" id="SSF55874">
    <property type="entry name" value="ATPase domain of HSP90 chaperone/DNA topoisomerase II/histidine kinase"/>
    <property type="match status" value="2"/>
</dbReference>
<dbReference type="GO" id="GO:0000155">
    <property type="term" value="F:phosphorelay sensor kinase activity"/>
    <property type="evidence" value="ECO:0007669"/>
    <property type="project" value="InterPro"/>
</dbReference>